<dbReference type="InterPro" id="IPR000594">
    <property type="entry name" value="ThiF_NAD_FAD-bd"/>
</dbReference>
<dbReference type="PANTHER" id="PTHR10953">
    <property type="entry name" value="UBIQUITIN-ACTIVATING ENZYME E1"/>
    <property type="match status" value="1"/>
</dbReference>
<dbReference type="CDD" id="cd01483">
    <property type="entry name" value="E1_enzyme_family"/>
    <property type="match status" value="1"/>
</dbReference>
<keyword evidence="3" id="KW-0808">Transferase</keyword>
<dbReference type="PANTHER" id="PTHR10953:SF102">
    <property type="entry name" value="ADENYLYLTRANSFERASE AND SULFURTRANSFERASE MOCS3"/>
    <property type="match status" value="1"/>
</dbReference>
<protein>
    <submittedName>
        <fullName evidence="3">ThiF family adenylyltransferase</fullName>
    </submittedName>
</protein>
<name>A0ABR8JNY8_9BACT</name>
<feature type="domain" description="THIF-type NAD/FAD binding fold" evidence="1">
    <location>
        <begin position="371"/>
        <end position="470"/>
    </location>
</feature>
<evidence type="ECO:0000259" key="2">
    <source>
        <dbReference type="Pfam" id="PF26398"/>
    </source>
</evidence>
<organism evidence="3 4">
    <name type="scientific">Hymenobacter duratus</name>
    <dbReference type="NCBI Taxonomy" id="2771356"/>
    <lineage>
        <taxon>Bacteria</taxon>
        <taxon>Pseudomonadati</taxon>
        <taxon>Bacteroidota</taxon>
        <taxon>Cytophagia</taxon>
        <taxon>Cytophagales</taxon>
        <taxon>Hymenobacteraceae</taxon>
        <taxon>Hymenobacter</taxon>
    </lineage>
</organism>
<dbReference type="Gene3D" id="3.40.50.720">
    <property type="entry name" value="NAD(P)-binding Rossmann-like Domain"/>
    <property type="match status" value="1"/>
</dbReference>
<evidence type="ECO:0000259" key="1">
    <source>
        <dbReference type="Pfam" id="PF00899"/>
    </source>
</evidence>
<dbReference type="GO" id="GO:0016779">
    <property type="term" value="F:nucleotidyltransferase activity"/>
    <property type="evidence" value="ECO:0007669"/>
    <property type="project" value="UniProtKB-KW"/>
</dbReference>
<dbReference type="InterPro" id="IPR058964">
    <property type="entry name" value="Cap2_linker"/>
</dbReference>
<comment type="caution">
    <text evidence="3">The sequence shown here is derived from an EMBL/GenBank/DDBJ whole genome shotgun (WGS) entry which is preliminary data.</text>
</comment>
<dbReference type="Pfam" id="PF26398">
    <property type="entry name" value="Cap2_linker"/>
    <property type="match status" value="1"/>
</dbReference>
<dbReference type="Proteomes" id="UP000642468">
    <property type="component" value="Unassembled WGS sequence"/>
</dbReference>
<evidence type="ECO:0000313" key="3">
    <source>
        <dbReference type="EMBL" id="MBD2717107.1"/>
    </source>
</evidence>
<dbReference type="RefSeq" id="WP_190786035.1">
    <property type="nucleotide sequence ID" value="NZ_JACWZZ010000005.1"/>
</dbReference>
<dbReference type="SUPFAM" id="SSF69572">
    <property type="entry name" value="Activating enzymes of the ubiquitin-like proteins"/>
    <property type="match status" value="1"/>
</dbReference>
<evidence type="ECO:0000313" key="4">
    <source>
        <dbReference type="Proteomes" id="UP000642468"/>
    </source>
</evidence>
<dbReference type="EMBL" id="JACWZZ010000005">
    <property type="protein sequence ID" value="MBD2717107.1"/>
    <property type="molecule type" value="Genomic_DNA"/>
</dbReference>
<keyword evidence="4" id="KW-1185">Reference proteome</keyword>
<accession>A0ABR8JNY8</accession>
<feature type="domain" description="Cap2 central linker" evidence="2">
    <location>
        <begin position="148"/>
        <end position="352"/>
    </location>
</feature>
<sequence>MEPTAELLLGRRHIEGVSGYELVDDFEWSSKNQRWVLQFQLTLPLNEEGVNGIIPNTTRWYLLVSSSYPQGEIDIYPAKEDGITVTFQHQNYNHAGGSAPWRKGNLCVNTGLRSFSRRGYDSEPYDPAKRLRWHIQRCKLWLELANIGQLSVIGEPLELPHYPTKTLKTIAFSENAKSFANWQLLPDRAGLVRLKQLNAKLGVFYTESFQGKANKTIVDMTWGTFLTESNFSETSGIWIMLKDIVVLEPWQAPATWEELAKIAENQNIDIIKLARETYCKAWKFQPSILLLGFPIPEKVGEDPIQLHWLAVQLDKPPTFKGFRPKSAELPKACASYIFRKTSTIEWLTTENWDRAQVSSRGKLPSSIIGHNILVIGAGSLGSALVELLARAGCIHITVLDNDILEVGNMARHVLTLDDLKKSKSESLVRRVNKIFPSINAVSNTKSIREALRINNDFLLGFSLIIDATASDQVLYELARANFLNGSIFASFSLGLYAHRVFCYTAPFHSDIDSDFNNNMDKWMEKEQAAYHEAEELPRDGLGCWHPLFPARSDDVWMLTAVALKTLESFIINEVKSTSFSVFEQSYIDGAFAGIIKAKL</sequence>
<dbReference type="InterPro" id="IPR035985">
    <property type="entry name" value="Ubiquitin-activating_enz"/>
</dbReference>
<gene>
    <name evidence="3" type="ORF">IC231_18825</name>
</gene>
<proteinExistence type="predicted"/>
<dbReference type="InterPro" id="IPR045886">
    <property type="entry name" value="ThiF/MoeB/HesA"/>
</dbReference>
<keyword evidence="3" id="KW-0548">Nucleotidyltransferase</keyword>
<reference evidence="3 4" key="1">
    <citation type="submission" date="2020-09" db="EMBL/GenBank/DDBJ databases">
        <authorList>
            <person name="Kim M.K."/>
        </authorList>
    </citation>
    <scope>NUCLEOTIDE SEQUENCE [LARGE SCALE GENOMIC DNA]</scope>
    <source>
        <strain evidence="3 4">BT646</strain>
    </source>
</reference>
<dbReference type="Pfam" id="PF00899">
    <property type="entry name" value="ThiF"/>
    <property type="match status" value="1"/>
</dbReference>